<evidence type="ECO:0000256" key="1">
    <source>
        <dbReference type="ARBA" id="ARBA00022741"/>
    </source>
</evidence>
<sequence length="335" mass="37948">MESDLYCSIEKYHMIHIPQQIGKYRVIKVIGKGAFAAVVLALNISTEEYVAIKIIDRDSIIKQGYLLYLENELRLSSRFDHPNIAKVHEVIYTSENIMIVMEYLPNGDLSNLLTRGIIFGTNEQFKFASQIVSALEYLHDRGISHRDIKPENMLFDDEFNVKLVDFGLSKENCSSLQTYCGTPVYMAPEIACGKEYDGAKADIWAFGITFHAFCFGMLPYPENDDRSMLSDIKKGNVNIHPNATGTIKQILDLTLNPDSAKRATAKELLDIIHSSEFKNHLEETITFPKKISTAPSLPHLSYQNTGQLVARSRRKNGRVISKIVLQVRKRTIKSI</sequence>
<dbReference type="OrthoDB" id="248923at2759"/>
<gene>
    <name evidence="6" type="ORF">TVAG_162650</name>
</gene>
<evidence type="ECO:0000313" key="7">
    <source>
        <dbReference type="Proteomes" id="UP000001542"/>
    </source>
</evidence>
<keyword evidence="2 3" id="KW-0067">ATP-binding</keyword>
<keyword evidence="4" id="KW-0723">Serine/threonine-protein kinase</keyword>
<dbReference type="GO" id="GO:0005524">
    <property type="term" value="F:ATP binding"/>
    <property type="evidence" value="ECO:0007669"/>
    <property type="project" value="UniProtKB-UniRule"/>
</dbReference>
<dbReference type="FunFam" id="1.10.510.10:FF:000578">
    <property type="entry name" value="CAMK family protein kinase"/>
    <property type="match status" value="1"/>
</dbReference>
<dbReference type="PANTHER" id="PTHR24346">
    <property type="entry name" value="MAP/MICROTUBULE AFFINITY-REGULATING KINASE"/>
    <property type="match status" value="1"/>
</dbReference>
<dbReference type="Gene3D" id="1.10.510.10">
    <property type="entry name" value="Transferase(Phosphotransferase) domain 1"/>
    <property type="match status" value="1"/>
</dbReference>
<dbReference type="SUPFAM" id="SSF56112">
    <property type="entry name" value="Protein kinase-like (PK-like)"/>
    <property type="match status" value="1"/>
</dbReference>
<name>A2FV13_TRIV3</name>
<dbReference type="PROSITE" id="PS50011">
    <property type="entry name" value="PROTEIN_KINASE_DOM"/>
    <property type="match status" value="1"/>
</dbReference>
<organism evidence="6 7">
    <name type="scientific">Trichomonas vaginalis (strain ATCC PRA-98 / G3)</name>
    <dbReference type="NCBI Taxonomy" id="412133"/>
    <lineage>
        <taxon>Eukaryota</taxon>
        <taxon>Metamonada</taxon>
        <taxon>Parabasalia</taxon>
        <taxon>Trichomonadida</taxon>
        <taxon>Trichomonadidae</taxon>
        <taxon>Trichomonas</taxon>
    </lineage>
</organism>
<dbReference type="eggNOG" id="KOG0583">
    <property type="taxonomic scope" value="Eukaryota"/>
</dbReference>
<feature type="binding site" evidence="3">
    <location>
        <position position="62"/>
    </location>
    <ligand>
        <name>ATP</name>
        <dbReference type="ChEBI" id="CHEBI:30616"/>
    </ligand>
</feature>
<feature type="domain" description="Protein kinase" evidence="5">
    <location>
        <begin position="24"/>
        <end position="276"/>
    </location>
</feature>
<evidence type="ECO:0000256" key="4">
    <source>
        <dbReference type="RuleBase" id="RU000304"/>
    </source>
</evidence>
<keyword evidence="6" id="KW-0418">Kinase</keyword>
<reference evidence="6" key="1">
    <citation type="submission" date="2006-10" db="EMBL/GenBank/DDBJ databases">
        <authorList>
            <person name="Amadeo P."/>
            <person name="Zhao Q."/>
            <person name="Wortman J."/>
            <person name="Fraser-Liggett C."/>
            <person name="Carlton J."/>
        </authorList>
    </citation>
    <scope>NUCLEOTIDE SEQUENCE</scope>
    <source>
        <strain evidence="6">G3</strain>
    </source>
</reference>
<dbReference type="EMBL" id="DS114048">
    <property type="protein sequence ID" value="EAX91243.1"/>
    <property type="molecule type" value="Genomic_DNA"/>
</dbReference>
<dbReference type="AlphaFoldDB" id="A2FV13"/>
<evidence type="ECO:0000259" key="5">
    <source>
        <dbReference type="PROSITE" id="PS50011"/>
    </source>
</evidence>
<dbReference type="InterPro" id="IPR008271">
    <property type="entry name" value="Ser/Thr_kinase_AS"/>
</dbReference>
<dbReference type="PANTHER" id="PTHR24346:SF30">
    <property type="entry name" value="MATERNAL EMBRYONIC LEUCINE ZIPPER KINASE"/>
    <property type="match status" value="1"/>
</dbReference>
<dbReference type="Pfam" id="PF00069">
    <property type="entry name" value="Pkinase"/>
    <property type="match status" value="1"/>
</dbReference>
<dbReference type="VEuPathDB" id="TrichDB:TVAG_162650"/>
<dbReference type="VEuPathDB" id="TrichDB:TVAGG3_0698670"/>
<reference evidence="6" key="2">
    <citation type="journal article" date="2007" name="Science">
        <title>Draft genome sequence of the sexually transmitted pathogen Trichomonas vaginalis.</title>
        <authorList>
            <person name="Carlton J.M."/>
            <person name="Hirt R.P."/>
            <person name="Silva J.C."/>
            <person name="Delcher A.L."/>
            <person name="Schatz M."/>
            <person name="Zhao Q."/>
            <person name="Wortman J.R."/>
            <person name="Bidwell S.L."/>
            <person name="Alsmark U.C.M."/>
            <person name="Besteiro S."/>
            <person name="Sicheritz-Ponten T."/>
            <person name="Noel C.J."/>
            <person name="Dacks J.B."/>
            <person name="Foster P.G."/>
            <person name="Simillion C."/>
            <person name="Van de Peer Y."/>
            <person name="Miranda-Saavedra D."/>
            <person name="Barton G.J."/>
            <person name="Westrop G.D."/>
            <person name="Mueller S."/>
            <person name="Dessi D."/>
            <person name="Fiori P.L."/>
            <person name="Ren Q."/>
            <person name="Paulsen I."/>
            <person name="Zhang H."/>
            <person name="Bastida-Corcuera F.D."/>
            <person name="Simoes-Barbosa A."/>
            <person name="Brown M.T."/>
            <person name="Hayes R.D."/>
            <person name="Mukherjee M."/>
            <person name="Okumura C.Y."/>
            <person name="Schneider R."/>
            <person name="Smith A.J."/>
            <person name="Vanacova S."/>
            <person name="Villalvazo M."/>
            <person name="Haas B.J."/>
            <person name="Pertea M."/>
            <person name="Feldblyum T.V."/>
            <person name="Utterback T.R."/>
            <person name="Shu C.L."/>
            <person name="Osoegawa K."/>
            <person name="de Jong P.J."/>
            <person name="Hrdy I."/>
            <person name="Horvathova L."/>
            <person name="Zubacova Z."/>
            <person name="Dolezal P."/>
            <person name="Malik S.B."/>
            <person name="Logsdon J.M. Jr."/>
            <person name="Henze K."/>
            <person name="Gupta A."/>
            <person name="Wang C.C."/>
            <person name="Dunne R.L."/>
            <person name="Upcroft J.A."/>
            <person name="Upcroft P."/>
            <person name="White O."/>
            <person name="Salzberg S.L."/>
            <person name="Tang P."/>
            <person name="Chiu C.-H."/>
            <person name="Lee Y.-S."/>
            <person name="Embley T.M."/>
            <person name="Coombs G.H."/>
            <person name="Mottram J.C."/>
            <person name="Tachezy J."/>
            <person name="Fraser-Liggett C.M."/>
            <person name="Johnson P.J."/>
        </authorList>
    </citation>
    <scope>NUCLEOTIDE SEQUENCE [LARGE SCALE GENOMIC DNA]</scope>
    <source>
        <strain evidence="6">G3</strain>
    </source>
</reference>
<keyword evidence="1 3" id="KW-0547">Nucleotide-binding</keyword>
<evidence type="ECO:0000256" key="3">
    <source>
        <dbReference type="PROSITE-ProRule" id="PRU10141"/>
    </source>
</evidence>
<dbReference type="InterPro" id="IPR000719">
    <property type="entry name" value="Prot_kinase_dom"/>
</dbReference>
<dbReference type="SMART" id="SM00220">
    <property type="entry name" value="S_TKc"/>
    <property type="match status" value="1"/>
</dbReference>
<dbReference type="InParanoid" id="A2FV13"/>
<dbReference type="KEGG" id="tva:4748935"/>
<accession>A2FV13</accession>
<keyword evidence="6" id="KW-0808">Transferase</keyword>
<dbReference type="STRING" id="5722.A2FV13"/>
<dbReference type="SMR" id="A2FV13"/>
<dbReference type="InterPro" id="IPR011009">
    <property type="entry name" value="Kinase-like_dom_sf"/>
</dbReference>
<keyword evidence="7" id="KW-1185">Reference proteome</keyword>
<dbReference type="Proteomes" id="UP000001542">
    <property type="component" value="Unassembled WGS sequence"/>
</dbReference>
<proteinExistence type="inferred from homology"/>
<dbReference type="PROSITE" id="PS00108">
    <property type="entry name" value="PROTEIN_KINASE_ST"/>
    <property type="match status" value="1"/>
</dbReference>
<dbReference type="InterPro" id="IPR017441">
    <property type="entry name" value="Protein_kinase_ATP_BS"/>
</dbReference>
<dbReference type="RefSeq" id="XP_001304173.1">
    <property type="nucleotide sequence ID" value="XM_001304172.1"/>
</dbReference>
<comment type="similarity">
    <text evidence="4">Belongs to the protein kinase superfamily.</text>
</comment>
<dbReference type="GO" id="GO:0004674">
    <property type="term" value="F:protein serine/threonine kinase activity"/>
    <property type="evidence" value="ECO:0000318"/>
    <property type="project" value="GO_Central"/>
</dbReference>
<protein>
    <submittedName>
        <fullName evidence="6">CAMK family protein kinase</fullName>
    </submittedName>
</protein>
<dbReference type="PROSITE" id="PS00107">
    <property type="entry name" value="PROTEIN_KINASE_ATP"/>
    <property type="match status" value="1"/>
</dbReference>
<evidence type="ECO:0000256" key="2">
    <source>
        <dbReference type="ARBA" id="ARBA00022840"/>
    </source>
</evidence>
<evidence type="ECO:0000313" key="6">
    <source>
        <dbReference type="EMBL" id="EAX91243.1"/>
    </source>
</evidence>
<dbReference type="FunFam" id="3.30.200.20:FF:000042">
    <property type="entry name" value="Aurora kinase A"/>
    <property type="match status" value="1"/>
</dbReference>